<protein>
    <submittedName>
        <fullName evidence="1">5883_t:CDS:1</fullName>
    </submittedName>
</protein>
<dbReference type="Proteomes" id="UP000789375">
    <property type="component" value="Unassembled WGS sequence"/>
</dbReference>
<comment type="caution">
    <text evidence="1">The sequence shown here is derived from an EMBL/GenBank/DDBJ whole genome shotgun (WGS) entry which is preliminary data.</text>
</comment>
<keyword evidence="2" id="KW-1185">Reference proteome</keyword>
<proteinExistence type="predicted"/>
<dbReference type="AlphaFoldDB" id="A0A9N9D981"/>
<accession>A0A9N9D981</accession>
<reference evidence="1" key="1">
    <citation type="submission" date="2021-06" db="EMBL/GenBank/DDBJ databases">
        <authorList>
            <person name="Kallberg Y."/>
            <person name="Tangrot J."/>
            <person name="Rosling A."/>
        </authorList>
    </citation>
    <scope>NUCLEOTIDE SEQUENCE</scope>
    <source>
        <strain evidence="1">87-6 pot B 2015</strain>
    </source>
</reference>
<gene>
    <name evidence="1" type="ORF">FMOSSE_LOCUS10568</name>
</gene>
<evidence type="ECO:0000313" key="2">
    <source>
        <dbReference type="Proteomes" id="UP000789375"/>
    </source>
</evidence>
<name>A0A9N9D981_FUNMO</name>
<dbReference type="EMBL" id="CAJVPP010003568">
    <property type="protein sequence ID" value="CAG8632612.1"/>
    <property type="molecule type" value="Genomic_DNA"/>
</dbReference>
<organism evidence="1 2">
    <name type="scientific">Funneliformis mosseae</name>
    <name type="common">Endomycorrhizal fungus</name>
    <name type="synonym">Glomus mosseae</name>
    <dbReference type="NCBI Taxonomy" id="27381"/>
    <lineage>
        <taxon>Eukaryota</taxon>
        <taxon>Fungi</taxon>
        <taxon>Fungi incertae sedis</taxon>
        <taxon>Mucoromycota</taxon>
        <taxon>Glomeromycotina</taxon>
        <taxon>Glomeromycetes</taxon>
        <taxon>Glomerales</taxon>
        <taxon>Glomeraceae</taxon>
        <taxon>Funneliformis</taxon>
    </lineage>
</organism>
<sequence length="265" mass="30643">MVKEFSNKSAEVNFNACFAAAGLVSGINRQSIQMTFMYASVISQLCKASYHNYQAMTFEKIVESAEISTKIALQKVINVNYCKIKGKRTLPMKYAILISIFGKLTPILEEHDMLINVTIDGDLDSNKTLRNVAIVNQIFADLKHEKNIRNVQTEGLFQRLCGNHKLCWPEICWIKNNSELQLSEPTLKFYTPYQREKFKSMLEIIFLYLDKRIDYWKSYLVRHALAILHNNERICEMINVTCLVCNVILSDQDLVNISKIELERN</sequence>
<evidence type="ECO:0000313" key="1">
    <source>
        <dbReference type="EMBL" id="CAG8632612.1"/>
    </source>
</evidence>